<evidence type="ECO:0008006" key="5">
    <source>
        <dbReference type="Google" id="ProtNLM"/>
    </source>
</evidence>
<dbReference type="RefSeq" id="WP_117329918.1">
    <property type="nucleotide sequence ID" value="NZ_QUWK01000005.1"/>
</dbReference>
<evidence type="ECO:0000313" key="3">
    <source>
        <dbReference type="EMBL" id="RFU95109.1"/>
    </source>
</evidence>
<keyword evidence="2" id="KW-0812">Transmembrane</keyword>
<keyword evidence="1" id="KW-0175">Coiled coil</keyword>
<proteinExistence type="predicted"/>
<keyword evidence="2" id="KW-1133">Transmembrane helix</keyword>
<keyword evidence="2" id="KW-0472">Membrane</keyword>
<feature type="coiled-coil region" evidence="1">
    <location>
        <begin position="249"/>
        <end position="320"/>
    </location>
</feature>
<name>A0A372MH50_9SPIR</name>
<feature type="coiled-coil region" evidence="1">
    <location>
        <begin position="184"/>
        <end position="214"/>
    </location>
</feature>
<keyword evidence="4" id="KW-1185">Reference proteome</keyword>
<feature type="transmembrane region" description="Helical" evidence="2">
    <location>
        <begin position="415"/>
        <end position="434"/>
    </location>
</feature>
<evidence type="ECO:0000256" key="2">
    <source>
        <dbReference type="SAM" id="Phobius"/>
    </source>
</evidence>
<evidence type="ECO:0000256" key="1">
    <source>
        <dbReference type="SAM" id="Coils"/>
    </source>
</evidence>
<gene>
    <name evidence="3" type="ORF">DYP60_05640</name>
</gene>
<accession>A0A372MH50</accession>
<organism evidence="3 4">
    <name type="scientific">Sphaerochaeta halotolerans</name>
    <dbReference type="NCBI Taxonomy" id="2293840"/>
    <lineage>
        <taxon>Bacteria</taxon>
        <taxon>Pseudomonadati</taxon>
        <taxon>Spirochaetota</taxon>
        <taxon>Spirochaetia</taxon>
        <taxon>Spirochaetales</taxon>
        <taxon>Sphaerochaetaceae</taxon>
        <taxon>Sphaerochaeta</taxon>
    </lineage>
</organism>
<dbReference type="Proteomes" id="UP000264002">
    <property type="component" value="Unassembled WGS sequence"/>
</dbReference>
<dbReference type="AlphaFoldDB" id="A0A372MH50"/>
<dbReference type="Gene3D" id="3.40.50.300">
    <property type="entry name" value="P-loop containing nucleotide triphosphate hydrolases"/>
    <property type="match status" value="2"/>
</dbReference>
<reference evidence="3 4" key="2">
    <citation type="submission" date="2018-09" db="EMBL/GenBank/DDBJ databases">
        <title>Genome of Sphaerochaeta halotolerans strain 4-11.</title>
        <authorList>
            <person name="Nazina T.N."/>
            <person name="Sokolova D.S."/>
        </authorList>
    </citation>
    <scope>NUCLEOTIDE SEQUENCE [LARGE SCALE GENOMIC DNA]</scope>
    <source>
        <strain evidence="3 4">4-11</strain>
    </source>
</reference>
<dbReference type="PANTHER" id="PTHR41259">
    <property type="entry name" value="DOUBLE-STRAND BREAK REPAIR RAD50 ATPASE, PUTATIVE-RELATED"/>
    <property type="match status" value="1"/>
</dbReference>
<dbReference type="SUPFAM" id="SSF52540">
    <property type="entry name" value="P-loop containing nucleoside triphosphate hydrolases"/>
    <property type="match status" value="1"/>
</dbReference>
<sequence>MEHNTTCRFTRFTLSKAPGFAVRSFGELTTLHAGLNILTGANGVGKTTIIKALWSLLYAPAKHPSLEAEGVLQLGDAEWFLSLSSRHLEQKRISDGLITALPGRNDAFADAYWFPLHELLTKEGVGEPFLEAIRKEMQGGIDLEQALRDAGGIETFSGKRHALARTLKEKQGLVNDQEKTILDNLDLQKNITNLQNELEKNKDQETEKVHLETLLEYLSTKETVEEISSQLKSYHPVLNVMTPHSLEEARTREHEYKAAESAMQQAKDELRETEENLASCNVEQTDIDNQNMPRLIEQRSEALNAAKRALEAAHKEALRAQEGRRTWEEAHRWLMDGPPDEQTLKNMVKRLHSLAYACEPLRCQLASSEYVVRALGEEEPFDEGLVEQLRSIKQQLTSLVFVAARKESLQPTTPMKLSLVSILSLIIASTGAILGYTLHTGFSLAAIPLLVLLFIVAGRKRPNPLFRDIEIQLQKRFEQVNTQLEKNGQPPMDSSDAESITNSLAVVTSKIANLEHKGAENERRRSAQKTYDDALSQWNVWLHQWEEAAADLNLTVEPALEGAQFFHFAEHLQEWVHRNAAEKEALALLKDAEKSFKEALEALQKLCNTTTSDVVELLSAAATLVSSINDARRYTEQHKKDAQRLERSVVRFENAEAARSSLYTSLGLAVGDMHTLERLDPQVAEYQEIVMNHQLAKTQLERFSPQIREEAEAGSAGVFSNLLAETKTKLEKSKEQERTLWEWEHTYQELCNDTALENAELDYIKAEHALEANRQDEVDKRMVYFLYEQIKEQSERTYQPQVVQKASKWLQRITQNRYLLTVGDAGFLAQDSVTMRPYALDQLSSGTRIQLLFSLRMAFLEMLEGAGAYHFPIFFDELMANSDDERSLAIAESIVEIAKQRQVFYCTAQRDEVRKLDQVAEGEYLLIDLEDEQRDYRVLQHPFEEAALNKESLPPFEEDYLSYAAACKVAKAELWEPIGALSSWYLCTSSKELEALLVRGFASAGQARGASEVYAKRFFLLSLAQKLARRGRPKLLVPQDLDDEGLILNKKANYYKALVRFLEEQPKSGNDVLEAIAGKVLKGFREPTLTAFDAWLHEKKYASEETPYTYSEILDRIRLEEETLTVISDEYMIVQRYLKSLSLTP</sequence>
<feature type="coiled-coil region" evidence="1">
    <location>
        <begin position="586"/>
        <end position="655"/>
    </location>
</feature>
<dbReference type="PANTHER" id="PTHR41259:SF1">
    <property type="entry name" value="DOUBLE-STRAND BREAK REPAIR RAD50 ATPASE, PUTATIVE-RELATED"/>
    <property type="match status" value="1"/>
</dbReference>
<dbReference type="InterPro" id="IPR027417">
    <property type="entry name" value="P-loop_NTPase"/>
</dbReference>
<protein>
    <recommendedName>
        <fullName evidence="5">Rad50/SbcC-type AAA domain-containing protein</fullName>
    </recommendedName>
</protein>
<reference evidence="4" key="1">
    <citation type="submission" date="2018-08" db="EMBL/GenBank/DDBJ databases">
        <authorList>
            <person name="Grouzdev D.S."/>
            <person name="Krutkina M.S."/>
        </authorList>
    </citation>
    <scope>NUCLEOTIDE SEQUENCE [LARGE SCALE GENOMIC DNA]</scope>
    <source>
        <strain evidence="4">4-11</strain>
    </source>
</reference>
<dbReference type="EMBL" id="QUWK01000005">
    <property type="protein sequence ID" value="RFU95109.1"/>
    <property type="molecule type" value="Genomic_DNA"/>
</dbReference>
<evidence type="ECO:0000313" key="4">
    <source>
        <dbReference type="Proteomes" id="UP000264002"/>
    </source>
</evidence>
<comment type="caution">
    <text evidence="3">The sequence shown here is derived from an EMBL/GenBank/DDBJ whole genome shotgun (WGS) entry which is preliminary data.</text>
</comment>
<feature type="transmembrane region" description="Helical" evidence="2">
    <location>
        <begin position="440"/>
        <end position="457"/>
    </location>
</feature>